<accession>B4VT87</accession>
<dbReference type="EMBL" id="DS989851">
    <property type="protein sequence ID" value="EDX74781.1"/>
    <property type="molecule type" value="Genomic_DNA"/>
</dbReference>
<dbReference type="AlphaFoldDB" id="B4VT87"/>
<evidence type="ECO:0000313" key="2">
    <source>
        <dbReference type="Proteomes" id="UP000003835"/>
    </source>
</evidence>
<proteinExistence type="predicted"/>
<organism evidence="1 2">
    <name type="scientific">Coleofasciculus chthonoplastes PCC 7420</name>
    <dbReference type="NCBI Taxonomy" id="118168"/>
    <lineage>
        <taxon>Bacteria</taxon>
        <taxon>Bacillati</taxon>
        <taxon>Cyanobacteriota</taxon>
        <taxon>Cyanophyceae</taxon>
        <taxon>Coleofasciculales</taxon>
        <taxon>Coleofasciculaceae</taxon>
        <taxon>Coleofasciculus</taxon>
    </lineage>
</organism>
<protein>
    <submittedName>
        <fullName evidence="1">Uncharacterized protein</fullName>
    </submittedName>
</protein>
<evidence type="ECO:0000313" key="1">
    <source>
        <dbReference type="EMBL" id="EDX74781.1"/>
    </source>
</evidence>
<dbReference type="Proteomes" id="UP000003835">
    <property type="component" value="Unassembled WGS sequence"/>
</dbReference>
<name>B4VT87_9CYAN</name>
<sequence length="81" mass="8440">MSSILTGRGEDIVFGGSFVVGTLRARRSAEALTTNRLINPSSFIGGEGGFCCSFIGGEGGFCCSFIGDHLIESLNPPLQIP</sequence>
<keyword evidence="2" id="KW-1185">Reference proteome</keyword>
<gene>
    <name evidence="1" type="ORF">MC7420_655</name>
</gene>
<reference evidence="1 2" key="1">
    <citation type="submission" date="2008-07" db="EMBL/GenBank/DDBJ databases">
        <authorList>
            <person name="Tandeau de Marsac N."/>
            <person name="Ferriera S."/>
            <person name="Johnson J."/>
            <person name="Kravitz S."/>
            <person name="Beeson K."/>
            <person name="Sutton G."/>
            <person name="Rogers Y.-H."/>
            <person name="Friedman R."/>
            <person name="Frazier M."/>
            <person name="Venter J.C."/>
        </authorList>
    </citation>
    <scope>NUCLEOTIDE SEQUENCE [LARGE SCALE GENOMIC DNA]</scope>
    <source>
        <strain evidence="1 2">PCC 7420</strain>
    </source>
</reference>
<dbReference type="HOGENOM" id="CLU_2567943_0_0_3"/>